<name>C0Z4S1_BREBN</name>
<dbReference type="HOGENOM" id="CLU_2858910_0_0_9"/>
<dbReference type="EMBL" id="AP008955">
    <property type="protein sequence ID" value="BAH41798.1"/>
    <property type="molecule type" value="Genomic_DNA"/>
</dbReference>
<reference evidence="1 2" key="1">
    <citation type="submission" date="2005-03" db="EMBL/GenBank/DDBJ databases">
        <title>Brevibacillus brevis strain 47, complete genome.</title>
        <authorList>
            <person name="Hosoyama A."/>
            <person name="Yamada R."/>
            <person name="Hongo Y."/>
            <person name="Terui Y."/>
            <person name="Ankai A."/>
            <person name="Masuyama W."/>
            <person name="Sekiguchi M."/>
            <person name="Takeda T."/>
            <person name="Asano K."/>
            <person name="Ohji S."/>
            <person name="Ichikawa N."/>
            <person name="Narita S."/>
            <person name="Aoki N."/>
            <person name="Miura H."/>
            <person name="Matsushita S."/>
            <person name="Sekigawa T."/>
            <person name="Yamagata H."/>
            <person name="Yoshikawa H."/>
            <person name="Udaka S."/>
            <person name="Tanikawa S."/>
            <person name="Fujita N."/>
        </authorList>
    </citation>
    <scope>NUCLEOTIDE SEQUENCE [LARGE SCALE GENOMIC DNA]</scope>
    <source>
        <strain evidence="2">47 / JCM 6285 / NBRC 100599</strain>
    </source>
</reference>
<gene>
    <name evidence="1" type="ordered locus">BBR47_08210</name>
</gene>
<evidence type="ECO:0000313" key="2">
    <source>
        <dbReference type="Proteomes" id="UP000001877"/>
    </source>
</evidence>
<dbReference type="Proteomes" id="UP000001877">
    <property type="component" value="Chromosome"/>
</dbReference>
<dbReference type="KEGG" id="bbe:BBR47_08210"/>
<proteinExistence type="predicted"/>
<protein>
    <submittedName>
        <fullName evidence="1">Uncharacterized protein</fullName>
    </submittedName>
</protein>
<dbReference type="AlphaFoldDB" id="C0Z4S1"/>
<evidence type="ECO:0000313" key="1">
    <source>
        <dbReference type="EMBL" id="BAH41798.1"/>
    </source>
</evidence>
<keyword evidence="2" id="KW-1185">Reference proteome</keyword>
<organism evidence="1 2">
    <name type="scientific">Brevibacillus brevis (strain 47 / JCM 6285 / NBRC 100599)</name>
    <dbReference type="NCBI Taxonomy" id="358681"/>
    <lineage>
        <taxon>Bacteria</taxon>
        <taxon>Bacillati</taxon>
        <taxon>Bacillota</taxon>
        <taxon>Bacilli</taxon>
        <taxon>Bacillales</taxon>
        <taxon>Paenibacillaceae</taxon>
        <taxon>Brevibacillus</taxon>
    </lineage>
</organism>
<accession>C0Z4S1</accession>
<sequence>MVPVDPDVSIRMYRRIRMDLILFAFETRRFILFLEKSYESICEVLKGGLNSGAIHFLELGKFLF</sequence>